<keyword evidence="3" id="KW-1185">Reference proteome</keyword>
<sequence length="140" mass="15549">MFGDIKVEGQRHSARERMTLYFDGGARGDPARMEIGVVAHGHSYIRDDMGVGDNCTAEWLALRYAAAIATAAGAHDVLFIGDARTIVEQALGRWACRSPQLLPHRDAWVQAREGFDRVHVRHVPRSKNLAGIALARRHPR</sequence>
<evidence type="ECO:0000313" key="2">
    <source>
        <dbReference type="EMBL" id="MBB3875660.1"/>
    </source>
</evidence>
<dbReference type="GO" id="GO:0003676">
    <property type="term" value="F:nucleic acid binding"/>
    <property type="evidence" value="ECO:0007669"/>
    <property type="project" value="InterPro"/>
</dbReference>
<dbReference type="RefSeq" id="WP_244305191.1">
    <property type="nucleotide sequence ID" value="NZ_JACIDB010000003.1"/>
</dbReference>
<dbReference type="InterPro" id="IPR002156">
    <property type="entry name" value="RNaseH_domain"/>
</dbReference>
<keyword evidence="2" id="KW-0378">Hydrolase</keyword>
<dbReference type="GO" id="GO:0004523">
    <property type="term" value="F:RNA-DNA hybrid ribonuclease activity"/>
    <property type="evidence" value="ECO:0007669"/>
    <property type="project" value="UniProtKB-EC"/>
</dbReference>
<proteinExistence type="predicted"/>
<evidence type="ECO:0000313" key="3">
    <source>
        <dbReference type="Proteomes" id="UP000528945"/>
    </source>
</evidence>
<evidence type="ECO:0000259" key="1">
    <source>
        <dbReference type="Pfam" id="PF13456"/>
    </source>
</evidence>
<comment type="caution">
    <text evidence="2">The sequence shown here is derived from an EMBL/GenBank/DDBJ whole genome shotgun (WGS) entry which is preliminary data.</text>
</comment>
<dbReference type="Pfam" id="PF13456">
    <property type="entry name" value="RVT_3"/>
    <property type="match status" value="1"/>
</dbReference>
<dbReference type="InterPro" id="IPR036397">
    <property type="entry name" value="RNaseH_sf"/>
</dbReference>
<dbReference type="InterPro" id="IPR012337">
    <property type="entry name" value="RNaseH-like_sf"/>
</dbReference>
<feature type="domain" description="RNase H type-1" evidence="1">
    <location>
        <begin position="53"/>
        <end position="137"/>
    </location>
</feature>
<organism evidence="2 3">
    <name type="scientific">Sphingomonas aquatilis</name>
    <dbReference type="NCBI Taxonomy" id="93063"/>
    <lineage>
        <taxon>Bacteria</taxon>
        <taxon>Pseudomonadati</taxon>
        <taxon>Pseudomonadota</taxon>
        <taxon>Alphaproteobacteria</taxon>
        <taxon>Sphingomonadales</taxon>
        <taxon>Sphingomonadaceae</taxon>
        <taxon>Sphingomonas</taxon>
    </lineage>
</organism>
<dbReference type="EC" id="3.1.26.4" evidence="2"/>
<name>A0AAW3TW76_9SPHN</name>
<dbReference type="Proteomes" id="UP000528945">
    <property type="component" value="Unassembled WGS sequence"/>
</dbReference>
<protein>
    <submittedName>
        <fullName evidence="2">Ribonuclease HI</fullName>
        <ecNumber evidence="2">3.1.26.4</ecNumber>
    </submittedName>
</protein>
<accession>A0AAW3TW76</accession>
<dbReference type="AlphaFoldDB" id="A0AAW3TW76"/>
<dbReference type="Gene3D" id="3.30.420.10">
    <property type="entry name" value="Ribonuclease H-like superfamily/Ribonuclease H"/>
    <property type="match status" value="1"/>
</dbReference>
<reference evidence="2 3" key="1">
    <citation type="submission" date="2020-08" db="EMBL/GenBank/DDBJ databases">
        <title>Genomic Encyclopedia of Type Strains, Phase IV (KMG-IV): sequencing the most valuable type-strain genomes for metagenomic binning, comparative biology and taxonomic classification.</title>
        <authorList>
            <person name="Goeker M."/>
        </authorList>
    </citation>
    <scope>NUCLEOTIDE SEQUENCE [LARGE SCALE GENOMIC DNA]</scope>
    <source>
        <strain evidence="2 3">DSM 15581</strain>
    </source>
</reference>
<dbReference type="EMBL" id="JACIDB010000003">
    <property type="protein sequence ID" value="MBB3875660.1"/>
    <property type="molecule type" value="Genomic_DNA"/>
</dbReference>
<dbReference type="SUPFAM" id="SSF53098">
    <property type="entry name" value="Ribonuclease H-like"/>
    <property type="match status" value="1"/>
</dbReference>
<gene>
    <name evidence="2" type="ORF">GGR47_001901</name>
</gene>